<dbReference type="Gene3D" id="3.40.50.1000">
    <property type="entry name" value="HAD superfamily/HAD-like"/>
    <property type="match status" value="1"/>
</dbReference>
<dbReference type="NCBIfam" id="TIGR01549">
    <property type="entry name" value="HAD-SF-IA-v1"/>
    <property type="match status" value="1"/>
</dbReference>
<dbReference type="Pfam" id="PF00702">
    <property type="entry name" value="Hydrolase"/>
    <property type="match status" value="1"/>
</dbReference>
<dbReference type="SFLD" id="SFLDG01129">
    <property type="entry name" value="C1.5:_HAD__Beta-PGM__Phosphata"/>
    <property type="match status" value="1"/>
</dbReference>
<dbReference type="InterPro" id="IPR006439">
    <property type="entry name" value="HAD-SF_hydro_IA"/>
</dbReference>
<dbReference type="PANTHER" id="PTHR46470:SF2">
    <property type="entry name" value="GLYCERALDEHYDE 3-PHOSPHATE PHOSPHATASE"/>
    <property type="match status" value="1"/>
</dbReference>
<comment type="caution">
    <text evidence="5">The sequence shown here is derived from an EMBL/GenBank/DDBJ whole genome shotgun (WGS) entry which is preliminary data.</text>
</comment>
<dbReference type="PRINTS" id="PR00413">
    <property type="entry name" value="HADHALOGNASE"/>
</dbReference>
<dbReference type="GO" id="GO:0016791">
    <property type="term" value="F:phosphatase activity"/>
    <property type="evidence" value="ECO:0007669"/>
    <property type="project" value="TreeGrafter"/>
</dbReference>
<dbReference type="HOGENOM" id="CLU_045011_8_6_9"/>
<dbReference type="SFLD" id="SFLDS00003">
    <property type="entry name" value="Haloacid_Dehalogenase"/>
    <property type="match status" value="1"/>
</dbReference>
<name>A0A0E2QF25_STRTR</name>
<dbReference type="NCBIfam" id="TIGR01509">
    <property type="entry name" value="HAD-SF-IA-v3"/>
    <property type="match status" value="1"/>
</dbReference>
<keyword evidence="3 5" id="KW-0378">Hydrolase</keyword>
<protein>
    <submittedName>
        <fullName evidence="5">HAD family hydrolase</fullName>
    </submittedName>
</protein>
<dbReference type="PANTHER" id="PTHR46470">
    <property type="entry name" value="N-ACYLNEURAMINATE-9-PHOSPHATASE"/>
    <property type="match status" value="1"/>
</dbReference>
<dbReference type="InterPro" id="IPR036412">
    <property type="entry name" value="HAD-like_sf"/>
</dbReference>
<dbReference type="GO" id="GO:0044281">
    <property type="term" value="P:small molecule metabolic process"/>
    <property type="evidence" value="ECO:0007669"/>
    <property type="project" value="UniProtKB-ARBA"/>
</dbReference>
<dbReference type="InterPro" id="IPR051400">
    <property type="entry name" value="HAD-like_hydrolase"/>
</dbReference>
<sequence length="250" mass="28504">MMNNVYKNYIFDFYGTLVDILTDEKDPELWDKLAQLYQAYGTDYKGEGLRKSYAKRVALARKELIELKGVAYPEVDLTHIFNQLYVDGRPQSSCLHQLEDWGQLIAIVFRVLSRKHLLVYPHTKEVLTFLKDQGCHLYLLSNAQAAFTNAEIDLMELRSCFDTIYLSSDSGICKPQPEFLKQVLDDYGLNPSETVMVGNDLTTDIAVAKAVGIDGILLNTFPYSRQELETSPIKPDRVITDIEDLKTVFT</sequence>
<dbReference type="GO" id="GO:0046872">
    <property type="term" value="F:metal ion binding"/>
    <property type="evidence" value="ECO:0007669"/>
    <property type="project" value="UniProtKB-KW"/>
</dbReference>
<keyword evidence="4" id="KW-0460">Magnesium</keyword>
<evidence type="ECO:0000313" key="5">
    <source>
        <dbReference type="EMBL" id="ETW88084.1"/>
    </source>
</evidence>
<dbReference type="Proteomes" id="UP000024559">
    <property type="component" value="Chromosome"/>
</dbReference>
<reference evidence="6" key="1">
    <citation type="submission" date="2013-12" db="EMBL/GenBank/DDBJ databases">
        <title>Genome sequences of Streptococcus thermophilus strains MTH17CL396 and M17PTZA496 isolated from Fontina cheese in Valle d'Aosta region (Italy).</title>
        <authorList>
            <person name="Treu L."/>
            <person name="Giacomini A."/>
            <person name="Corich V."/>
            <person name="Vendramin V."/>
            <person name="Bovo B."/>
        </authorList>
    </citation>
    <scope>NUCLEOTIDE SEQUENCE [LARGE SCALE GENOMIC DNA]</scope>
    <source>
        <strain evidence="6">M17PTZA496</strain>
    </source>
</reference>
<dbReference type="SUPFAM" id="SSF56784">
    <property type="entry name" value="HAD-like"/>
    <property type="match status" value="1"/>
</dbReference>
<gene>
    <name evidence="5" type="ORF">X841_10345</name>
</gene>
<dbReference type="PATRIC" id="fig|1433289.7.peg.2148"/>
<evidence type="ECO:0000313" key="6">
    <source>
        <dbReference type="Proteomes" id="UP000024559"/>
    </source>
</evidence>
<dbReference type="AlphaFoldDB" id="A0A0E2QF25"/>
<accession>A0A0E2QF25</accession>
<comment type="cofactor">
    <cofactor evidence="1">
        <name>Mg(2+)</name>
        <dbReference type="ChEBI" id="CHEBI:18420"/>
    </cofactor>
</comment>
<evidence type="ECO:0000256" key="4">
    <source>
        <dbReference type="ARBA" id="ARBA00022842"/>
    </source>
</evidence>
<proteinExistence type="predicted"/>
<evidence type="ECO:0000256" key="2">
    <source>
        <dbReference type="ARBA" id="ARBA00022723"/>
    </source>
</evidence>
<dbReference type="InterPro" id="IPR023214">
    <property type="entry name" value="HAD_sf"/>
</dbReference>
<dbReference type="RefSeq" id="WP_084829236.1">
    <property type="nucleotide sequence ID" value="NZ_CM002372.1"/>
</dbReference>
<evidence type="ECO:0000256" key="3">
    <source>
        <dbReference type="ARBA" id="ARBA00022801"/>
    </source>
</evidence>
<keyword evidence="2" id="KW-0479">Metal-binding</keyword>
<evidence type="ECO:0000256" key="1">
    <source>
        <dbReference type="ARBA" id="ARBA00001946"/>
    </source>
</evidence>
<organism evidence="5 6">
    <name type="scientific">Streptococcus thermophilus M17PTZA496</name>
    <dbReference type="NCBI Taxonomy" id="1433289"/>
    <lineage>
        <taxon>Bacteria</taxon>
        <taxon>Bacillati</taxon>
        <taxon>Bacillota</taxon>
        <taxon>Bacilli</taxon>
        <taxon>Lactobacillales</taxon>
        <taxon>Streptococcaceae</taxon>
        <taxon>Streptococcus</taxon>
    </lineage>
</organism>
<dbReference type="EMBL" id="AZJT01000069">
    <property type="protein sequence ID" value="ETW88084.1"/>
    <property type="molecule type" value="Genomic_DNA"/>
</dbReference>